<dbReference type="Proteomes" id="UP000001522">
    <property type="component" value="Chromosome"/>
</dbReference>
<feature type="transmembrane region" description="Helical" evidence="1">
    <location>
        <begin position="6"/>
        <end position="27"/>
    </location>
</feature>
<reference evidence="2 3" key="1">
    <citation type="journal article" date="2010" name="BMC Genomics">
        <title>Comparative genomics and proteomics of Helicobacter mustelae, an ulcerogenic and carcinogenic gastric pathogen.</title>
        <authorList>
            <person name="O'Toole P.W."/>
            <person name="Snelling W.J."/>
            <person name="Canchaya C."/>
            <person name="Forde B.M."/>
            <person name="Hardie K.R."/>
            <person name="Josenhans C."/>
            <person name="Graham R.L.J."/>
            <person name="McMullan G."/>
            <person name="Parkhill J."/>
            <person name="Belda E."/>
            <person name="Bentley S.D."/>
        </authorList>
    </citation>
    <scope>NUCLEOTIDE SEQUENCE [LARGE SCALE GENOMIC DNA]</scope>
    <source>
        <strain evidence="3">ATCC 43772 / LMG 18044 / NCTC 12198 / 12198</strain>
    </source>
</reference>
<sequence length="63" mass="7629">MNDTEMWRGISYVVITIFLVIFLYGYIISMYRKQKNGSRDYEKYADLALKDRLDDQVIEERIK</sequence>
<dbReference type="STRING" id="679897.HMU11390"/>
<dbReference type="InterPro" id="IPR014107">
    <property type="entry name" value="Cyt_c_oxidase_cbb3_CcoQ"/>
</dbReference>
<protein>
    <submittedName>
        <fullName evidence="2">Putative cytochrome c oxidase subunit Q, CcoQ</fullName>
    </submittedName>
</protein>
<proteinExistence type="predicted"/>
<evidence type="ECO:0000313" key="3">
    <source>
        <dbReference type="Proteomes" id="UP000001522"/>
    </source>
</evidence>
<dbReference type="InterPro" id="IPR008621">
    <property type="entry name" value="Cbb3-typ_cyt_oxidase_comp"/>
</dbReference>
<dbReference type="eggNOG" id="COG4736">
    <property type="taxonomic scope" value="Bacteria"/>
</dbReference>
<evidence type="ECO:0000256" key="1">
    <source>
        <dbReference type="SAM" id="Phobius"/>
    </source>
</evidence>
<accession>D3UIR9</accession>
<gene>
    <name evidence="2" type="primary">ccoQ</name>
    <name evidence="2" type="ordered locus">HMU11390</name>
</gene>
<keyword evidence="1" id="KW-1133">Transmembrane helix</keyword>
<keyword evidence="1" id="KW-0472">Membrane</keyword>
<evidence type="ECO:0000313" key="2">
    <source>
        <dbReference type="EMBL" id="CBG40394.1"/>
    </source>
</evidence>
<name>D3UIR9_HELM1</name>
<organism evidence="2 3">
    <name type="scientific">Helicobacter mustelae (strain ATCC 43772 / CCUG 25715 / CIP 103759 / LMG 18044 / NCTC 12198 / R85-136P)</name>
    <name type="common">Campylobacter mustelae</name>
    <dbReference type="NCBI Taxonomy" id="679897"/>
    <lineage>
        <taxon>Bacteria</taxon>
        <taxon>Pseudomonadati</taxon>
        <taxon>Campylobacterota</taxon>
        <taxon>Epsilonproteobacteria</taxon>
        <taxon>Campylobacterales</taxon>
        <taxon>Helicobacteraceae</taxon>
        <taxon>Helicobacter</taxon>
    </lineage>
</organism>
<dbReference type="AlphaFoldDB" id="D3UIR9"/>
<keyword evidence="1" id="KW-0812">Transmembrane</keyword>
<dbReference type="NCBIfam" id="TIGR02736">
    <property type="entry name" value="cbb3_Q_epsi"/>
    <property type="match status" value="1"/>
</dbReference>
<dbReference type="Pfam" id="PF05545">
    <property type="entry name" value="FixQ"/>
    <property type="match status" value="1"/>
</dbReference>
<dbReference type="HOGENOM" id="CLU_200208_0_0_7"/>
<dbReference type="EMBL" id="FN555004">
    <property type="protein sequence ID" value="CBG40394.1"/>
    <property type="molecule type" value="Genomic_DNA"/>
</dbReference>
<dbReference type="KEGG" id="hms:HMU11390"/>
<dbReference type="RefSeq" id="WP_013023463.1">
    <property type="nucleotide sequence ID" value="NC_013949.1"/>
</dbReference>
<keyword evidence="3" id="KW-1185">Reference proteome</keyword>